<dbReference type="EMBL" id="JAPWTK010000003">
    <property type="protein sequence ID" value="KAJ8962394.1"/>
    <property type="molecule type" value="Genomic_DNA"/>
</dbReference>
<gene>
    <name evidence="1" type="ORF">NQ318_018378</name>
</gene>
<comment type="caution">
    <text evidence="1">The sequence shown here is derived from an EMBL/GenBank/DDBJ whole genome shotgun (WGS) entry which is preliminary data.</text>
</comment>
<protein>
    <submittedName>
        <fullName evidence="1">Uncharacterized protein</fullName>
    </submittedName>
</protein>
<dbReference type="PANTHER" id="PTHR47326:SF1">
    <property type="entry name" value="HTH PSQ-TYPE DOMAIN-CONTAINING PROTEIN"/>
    <property type="match status" value="1"/>
</dbReference>
<dbReference type="InterPro" id="IPR036397">
    <property type="entry name" value="RNaseH_sf"/>
</dbReference>
<proteinExistence type="predicted"/>
<dbReference type="AlphaFoldDB" id="A0AAV8ZE68"/>
<keyword evidence="2" id="KW-1185">Reference proteome</keyword>
<dbReference type="Proteomes" id="UP001162162">
    <property type="component" value="Unassembled WGS sequence"/>
</dbReference>
<accession>A0AAV8ZE68</accession>
<dbReference type="PANTHER" id="PTHR47326">
    <property type="entry name" value="TRANSPOSABLE ELEMENT TC3 TRANSPOSASE-LIKE PROTEIN"/>
    <property type="match status" value="1"/>
</dbReference>
<name>A0AAV8ZE68_9CUCU</name>
<organism evidence="1 2">
    <name type="scientific">Aromia moschata</name>
    <dbReference type="NCBI Taxonomy" id="1265417"/>
    <lineage>
        <taxon>Eukaryota</taxon>
        <taxon>Metazoa</taxon>
        <taxon>Ecdysozoa</taxon>
        <taxon>Arthropoda</taxon>
        <taxon>Hexapoda</taxon>
        <taxon>Insecta</taxon>
        <taxon>Pterygota</taxon>
        <taxon>Neoptera</taxon>
        <taxon>Endopterygota</taxon>
        <taxon>Coleoptera</taxon>
        <taxon>Polyphaga</taxon>
        <taxon>Cucujiformia</taxon>
        <taxon>Chrysomeloidea</taxon>
        <taxon>Cerambycidae</taxon>
        <taxon>Cerambycinae</taxon>
        <taxon>Callichromatini</taxon>
        <taxon>Aromia</taxon>
    </lineage>
</organism>
<reference evidence="1" key="1">
    <citation type="journal article" date="2023" name="Insect Mol. Biol.">
        <title>Genome sequencing provides insights into the evolution of gene families encoding plant cell wall-degrading enzymes in longhorned beetles.</title>
        <authorList>
            <person name="Shin N.R."/>
            <person name="Okamura Y."/>
            <person name="Kirsch R."/>
            <person name="Pauchet Y."/>
        </authorList>
    </citation>
    <scope>NUCLEOTIDE SEQUENCE</scope>
    <source>
        <strain evidence="1">AMC_N1</strain>
    </source>
</reference>
<sequence>MTEEDPGTSTRKIADALDLLPNRSVFLPGRLTGMVYRNFLEHTRPGFLEDVPLAIRHAMWFIHNGAPAHFIEVARDFLTQTYGNRWIGRGGPHLWPARSPDLNPLDFFPSLVYATPLENVEDLRNRIIAGCNSIRIDPGVFERVRRSMKRKLDSCIRAGGGHFEHFL</sequence>
<dbReference type="GO" id="GO:0003676">
    <property type="term" value="F:nucleic acid binding"/>
    <property type="evidence" value="ECO:0007669"/>
    <property type="project" value="InterPro"/>
</dbReference>
<dbReference type="Gene3D" id="3.30.420.10">
    <property type="entry name" value="Ribonuclease H-like superfamily/Ribonuclease H"/>
    <property type="match status" value="1"/>
</dbReference>
<evidence type="ECO:0000313" key="2">
    <source>
        <dbReference type="Proteomes" id="UP001162162"/>
    </source>
</evidence>
<evidence type="ECO:0000313" key="1">
    <source>
        <dbReference type="EMBL" id="KAJ8962394.1"/>
    </source>
</evidence>